<evidence type="ECO:0000256" key="4">
    <source>
        <dbReference type="ARBA" id="ARBA00022827"/>
    </source>
</evidence>
<feature type="domain" description="FAD/NAD(P)-binding" evidence="11">
    <location>
        <begin position="114"/>
        <end position="260"/>
    </location>
</feature>
<reference evidence="12" key="1">
    <citation type="submission" date="2014-08" db="EMBL/GenBank/DDBJ databases">
        <authorList>
            <person name="Senf B."/>
            <person name="Petzold A."/>
            <person name="Downie B.R."/>
            <person name="Koch P."/>
            <person name="Platzer M."/>
        </authorList>
    </citation>
    <scope>NUCLEOTIDE SEQUENCE [LARGE SCALE GENOMIC DNA]</scope>
    <source>
        <strain evidence="12">GRZ</strain>
    </source>
</reference>
<keyword evidence="4 9" id="KW-0274">FAD</keyword>
<dbReference type="Pfam" id="PF02852">
    <property type="entry name" value="Pyr_redox_dim"/>
    <property type="match status" value="1"/>
</dbReference>
<comment type="cofactor">
    <cofactor evidence="1">
        <name>FAD</name>
        <dbReference type="ChEBI" id="CHEBI:57692"/>
    </cofactor>
</comment>
<dbReference type="GO" id="GO:0005829">
    <property type="term" value="C:cytosol"/>
    <property type="evidence" value="ECO:0007669"/>
    <property type="project" value="TreeGrafter"/>
</dbReference>
<evidence type="ECO:0000259" key="10">
    <source>
        <dbReference type="Pfam" id="PF02852"/>
    </source>
</evidence>
<keyword evidence="7" id="KW-1015">Disulfide bond</keyword>
<dbReference type="Ensembl" id="ENSNFUT00015012124.1">
    <property type="protein sequence ID" value="ENSNFUP00015011542.1"/>
    <property type="gene ID" value="ENSNFUG00015005393.1"/>
</dbReference>
<dbReference type="GO" id="GO:0004362">
    <property type="term" value="F:glutathione-disulfide reductase (NADPH) activity"/>
    <property type="evidence" value="ECO:0007669"/>
    <property type="project" value="TreeGrafter"/>
</dbReference>
<dbReference type="Gene3D" id="3.30.390.30">
    <property type="match status" value="1"/>
</dbReference>
<accession>A0A8C6NM96</accession>
<dbReference type="InterPro" id="IPR023753">
    <property type="entry name" value="FAD/NAD-binding_dom"/>
</dbReference>
<dbReference type="FunFam" id="3.50.50.60:FF:000012">
    <property type="entry name" value="Thioredoxin reductase 1, cytoplasmic"/>
    <property type="match status" value="1"/>
</dbReference>
<dbReference type="GO" id="GO:0050660">
    <property type="term" value="F:flavin adenine dinucleotide binding"/>
    <property type="evidence" value="ECO:0007669"/>
    <property type="project" value="InterPro"/>
</dbReference>
<dbReference type="SUPFAM" id="SSF51905">
    <property type="entry name" value="FAD/NAD(P)-binding domain"/>
    <property type="match status" value="1"/>
</dbReference>
<evidence type="ECO:0000313" key="12">
    <source>
        <dbReference type="Ensembl" id="ENSNFUP00015011542.1"/>
    </source>
</evidence>
<proteinExistence type="inferred from homology"/>
<feature type="domain" description="FAD/NAD(P)-binding" evidence="11">
    <location>
        <begin position="11"/>
        <end position="79"/>
    </location>
</feature>
<dbReference type="GO" id="GO:0005739">
    <property type="term" value="C:mitochondrion"/>
    <property type="evidence" value="ECO:0007669"/>
    <property type="project" value="TreeGrafter"/>
</dbReference>
<keyword evidence="5" id="KW-0521">NADP</keyword>
<organism evidence="12 13">
    <name type="scientific">Nothobranchius furzeri</name>
    <name type="common">Turquoise killifish</name>
    <dbReference type="NCBI Taxonomy" id="105023"/>
    <lineage>
        <taxon>Eukaryota</taxon>
        <taxon>Metazoa</taxon>
        <taxon>Chordata</taxon>
        <taxon>Craniata</taxon>
        <taxon>Vertebrata</taxon>
        <taxon>Euteleostomi</taxon>
        <taxon>Actinopterygii</taxon>
        <taxon>Neopterygii</taxon>
        <taxon>Teleostei</taxon>
        <taxon>Neoteleostei</taxon>
        <taxon>Acanthomorphata</taxon>
        <taxon>Ovalentaria</taxon>
        <taxon>Atherinomorphae</taxon>
        <taxon>Cyprinodontiformes</taxon>
        <taxon>Nothobranchiidae</taxon>
        <taxon>Nothobranchius</taxon>
    </lineage>
</organism>
<keyword evidence="8 9" id="KW-0676">Redox-active center</keyword>
<keyword evidence="6 9" id="KW-0560">Oxidoreductase</keyword>
<dbReference type="InterPro" id="IPR012999">
    <property type="entry name" value="Pyr_OxRdtase_I_AS"/>
</dbReference>
<evidence type="ECO:0000259" key="11">
    <source>
        <dbReference type="Pfam" id="PF07992"/>
    </source>
</evidence>
<dbReference type="GO" id="GO:0045454">
    <property type="term" value="P:cell redox homeostasis"/>
    <property type="evidence" value="ECO:0007669"/>
    <property type="project" value="InterPro"/>
</dbReference>
<dbReference type="InterPro" id="IPR004099">
    <property type="entry name" value="Pyr_nucl-diS_OxRdtase_dimer"/>
</dbReference>
<dbReference type="GO" id="GO:0034599">
    <property type="term" value="P:cellular response to oxidative stress"/>
    <property type="evidence" value="ECO:0007669"/>
    <property type="project" value="TreeGrafter"/>
</dbReference>
<keyword evidence="13" id="KW-1185">Reference proteome</keyword>
<dbReference type="InterPro" id="IPR036188">
    <property type="entry name" value="FAD/NAD-bd_sf"/>
</dbReference>
<reference evidence="12" key="3">
    <citation type="submission" date="2025-09" db="UniProtKB">
        <authorList>
            <consortium name="Ensembl"/>
        </authorList>
    </citation>
    <scope>IDENTIFICATION</scope>
</reference>
<dbReference type="SUPFAM" id="SSF55424">
    <property type="entry name" value="FAD/NAD-linked reductases, dimerisation (C-terminal) domain"/>
    <property type="match status" value="1"/>
</dbReference>
<dbReference type="Pfam" id="PF07992">
    <property type="entry name" value="Pyr_redox_2"/>
    <property type="match status" value="2"/>
</dbReference>
<gene>
    <name evidence="12" type="primary">TXNRD2</name>
</gene>
<reference evidence="12" key="2">
    <citation type="submission" date="2025-08" db="UniProtKB">
        <authorList>
            <consortium name="Ensembl"/>
        </authorList>
    </citation>
    <scope>IDENTIFICATION</scope>
</reference>
<dbReference type="PRINTS" id="PR00411">
    <property type="entry name" value="PNDRDTASEI"/>
</dbReference>
<evidence type="ECO:0000256" key="5">
    <source>
        <dbReference type="ARBA" id="ARBA00022857"/>
    </source>
</evidence>
<dbReference type="Gene3D" id="3.50.50.60">
    <property type="entry name" value="FAD/NAD(P)-binding domain"/>
    <property type="match status" value="3"/>
</dbReference>
<evidence type="ECO:0000256" key="8">
    <source>
        <dbReference type="ARBA" id="ARBA00023284"/>
    </source>
</evidence>
<dbReference type="PRINTS" id="PR00368">
    <property type="entry name" value="FADPNR"/>
</dbReference>
<dbReference type="PROSITE" id="PS00076">
    <property type="entry name" value="PYRIDINE_REDOX_1"/>
    <property type="match status" value="1"/>
</dbReference>
<evidence type="ECO:0000256" key="7">
    <source>
        <dbReference type="ARBA" id="ARBA00023157"/>
    </source>
</evidence>
<evidence type="ECO:0000256" key="2">
    <source>
        <dbReference type="ARBA" id="ARBA00007532"/>
    </source>
</evidence>
<comment type="similarity">
    <text evidence="2 9">Belongs to the class-I pyridine nucleotide-disulfide oxidoreductase family.</text>
</comment>
<dbReference type="PANTHER" id="PTHR42737:SF7">
    <property type="entry name" value="THIOREDOXIN-DISULFIDE REDUCTASE"/>
    <property type="match status" value="1"/>
</dbReference>
<protein>
    <submittedName>
        <fullName evidence="12">Thioredoxin reductase 2</fullName>
    </submittedName>
</protein>
<evidence type="ECO:0000256" key="6">
    <source>
        <dbReference type="ARBA" id="ARBA00023002"/>
    </source>
</evidence>
<keyword evidence="3 9" id="KW-0285">Flavoprotein</keyword>
<evidence type="ECO:0000256" key="9">
    <source>
        <dbReference type="RuleBase" id="RU003691"/>
    </source>
</evidence>
<dbReference type="InterPro" id="IPR016156">
    <property type="entry name" value="FAD/NAD-linked_Rdtase_dimer_sf"/>
</dbReference>
<feature type="domain" description="Pyridine nucleotide-disulphide oxidoreductase dimerisation" evidence="10">
    <location>
        <begin position="280"/>
        <end position="391"/>
    </location>
</feature>
<evidence type="ECO:0000256" key="3">
    <source>
        <dbReference type="ARBA" id="ARBA00022630"/>
    </source>
</evidence>
<dbReference type="Proteomes" id="UP000694548">
    <property type="component" value="Chromosome sgr18"/>
</dbReference>
<dbReference type="PANTHER" id="PTHR42737">
    <property type="entry name" value="GLUTATHIONE REDUCTASE"/>
    <property type="match status" value="1"/>
</dbReference>
<sequence>LVIPHDLSYDYDLVVIGGGSGGLACSKEAAQLGQKVAVLDYVEPSAKGTKWGLGGTCVNVGCIPKKLMHQAALLGTAVKDAKMYGWQLPETVRHDWTTLAEAVQNHVRSLNWDVALECAGFLTGIGLDTTVMVRSVALRGFDQQMAGLVTDYMEAYGTRFLWRSVPTKVEKLSSGGLQVTWTDVQTGSEHKDAYDSVLWAVGRAPETKALGLDQLGVQLNKDTGKIVVGADEATSVPNVYAFGDISEGRPELTPTAIRAGKLLARRLAGQSGELMNYDNVATTVFTPLEYGCVGLSEEEVVRRQGEDGVEVYHAFYKPLEFTVAGRDASQCYIKVICERGGDQKILGLHLIGPNAGEVIQGFSMGLQCGATYTQLLQTVGIHPTCAEEVVKIHITKRSGLDPTVTGC</sequence>
<dbReference type="AlphaFoldDB" id="A0A8C6NM96"/>
<evidence type="ECO:0000313" key="13">
    <source>
        <dbReference type="Proteomes" id="UP000694548"/>
    </source>
</evidence>
<dbReference type="FunFam" id="3.30.390.30:FF:000004">
    <property type="entry name" value="Thioredoxin reductase 1, cytoplasmic"/>
    <property type="match status" value="1"/>
</dbReference>
<evidence type="ECO:0000256" key="1">
    <source>
        <dbReference type="ARBA" id="ARBA00001974"/>
    </source>
</evidence>
<name>A0A8C6NM96_NOTFU</name>
<dbReference type="InterPro" id="IPR046952">
    <property type="entry name" value="GSHR/TRXR-like"/>
</dbReference>
<dbReference type="GO" id="GO:0006749">
    <property type="term" value="P:glutathione metabolic process"/>
    <property type="evidence" value="ECO:0007669"/>
    <property type="project" value="TreeGrafter"/>
</dbReference>
<dbReference type="GeneTree" id="ENSGT00940000158832"/>